<evidence type="ECO:0000256" key="7">
    <source>
        <dbReference type="SAM" id="Phobius"/>
    </source>
</evidence>
<feature type="compositionally biased region" description="Basic and acidic residues" evidence="6">
    <location>
        <begin position="1"/>
        <end position="23"/>
    </location>
</feature>
<keyword evidence="5 7" id="KW-0472">Membrane</keyword>
<feature type="transmembrane region" description="Helical" evidence="7">
    <location>
        <begin position="497"/>
        <end position="515"/>
    </location>
</feature>
<dbReference type="Pfam" id="PF01544">
    <property type="entry name" value="CorA"/>
    <property type="match status" value="1"/>
</dbReference>
<dbReference type="SUPFAM" id="SSF144083">
    <property type="entry name" value="Magnesium transport protein CorA, transmembrane region"/>
    <property type="match status" value="1"/>
</dbReference>
<dbReference type="SUPFAM" id="SSF143865">
    <property type="entry name" value="CorA soluble domain-like"/>
    <property type="match status" value="1"/>
</dbReference>
<dbReference type="GO" id="GO:0046873">
    <property type="term" value="F:metal ion transmembrane transporter activity"/>
    <property type="evidence" value="ECO:0007669"/>
    <property type="project" value="InterPro"/>
</dbReference>
<dbReference type="InterPro" id="IPR002523">
    <property type="entry name" value="MgTranspt_CorA/ZnTranspt_ZntB"/>
</dbReference>
<dbReference type="OMA" id="NENEFRM"/>
<keyword evidence="9" id="KW-1185">Reference proteome</keyword>
<accession>X6NCI0</accession>
<dbReference type="Proteomes" id="UP000023152">
    <property type="component" value="Unassembled WGS sequence"/>
</dbReference>
<feature type="compositionally biased region" description="Acidic residues" evidence="6">
    <location>
        <begin position="63"/>
        <end position="72"/>
    </location>
</feature>
<evidence type="ECO:0000256" key="5">
    <source>
        <dbReference type="ARBA" id="ARBA00023136"/>
    </source>
</evidence>
<reference evidence="8 9" key="1">
    <citation type="journal article" date="2013" name="Curr. Biol.">
        <title>The Genome of the Foraminiferan Reticulomyxa filosa.</title>
        <authorList>
            <person name="Glockner G."/>
            <person name="Hulsmann N."/>
            <person name="Schleicher M."/>
            <person name="Noegel A.A."/>
            <person name="Eichinger L."/>
            <person name="Gallinger C."/>
            <person name="Pawlowski J."/>
            <person name="Sierra R."/>
            <person name="Euteneuer U."/>
            <person name="Pillet L."/>
            <person name="Moustafa A."/>
            <person name="Platzer M."/>
            <person name="Groth M."/>
            <person name="Szafranski K."/>
            <person name="Schliwa M."/>
        </authorList>
    </citation>
    <scope>NUCLEOTIDE SEQUENCE [LARGE SCALE GENOMIC DNA]</scope>
</reference>
<dbReference type="Gene3D" id="3.30.460.20">
    <property type="entry name" value="CorA soluble domain-like"/>
    <property type="match status" value="1"/>
</dbReference>
<gene>
    <name evidence="8" type="ORF">RFI_13717</name>
</gene>
<comment type="similarity">
    <text evidence="2">Belongs to the CorA metal ion transporter (MIT) (TC 1.A.35) family.</text>
</comment>
<comment type="caution">
    <text evidence="8">The sequence shown here is derived from an EMBL/GenBank/DDBJ whole genome shotgun (WGS) entry which is preliminary data.</text>
</comment>
<dbReference type="OrthoDB" id="29879at2759"/>
<dbReference type="PANTHER" id="PTHR21535:SF51">
    <property type="entry name" value="MANGANESE RESISTANCE PROTEIN MNR2"/>
    <property type="match status" value="1"/>
</dbReference>
<dbReference type="PANTHER" id="PTHR21535">
    <property type="entry name" value="MAGNESIUM AND COBALT TRANSPORT PROTEIN/MITOCHONDRIAL IMPORT INNER MEMBRANE TRANSLOCASE SUBUNIT TIM8"/>
    <property type="match status" value="1"/>
</dbReference>
<feature type="region of interest" description="Disordered" evidence="6">
    <location>
        <begin position="142"/>
        <end position="164"/>
    </location>
</feature>
<feature type="region of interest" description="Disordered" evidence="6">
    <location>
        <begin position="1"/>
        <end position="109"/>
    </location>
</feature>
<dbReference type="EMBL" id="ASPP01009918">
    <property type="protein sequence ID" value="ETO23464.1"/>
    <property type="molecule type" value="Genomic_DNA"/>
</dbReference>
<organism evidence="8 9">
    <name type="scientific">Reticulomyxa filosa</name>
    <dbReference type="NCBI Taxonomy" id="46433"/>
    <lineage>
        <taxon>Eukaryota</taxon>
        <taxon>Sar</taxon>
        <taxon>Rhizaria</taxon>
        <taxon>Retaria</taxon>
        <taxon>Foraminifera</taxon>
        <taxon>Monothalamids</taxon>
        <taxon>Reticulomyxidae</taxon>
        <taxon>Reticulomyxa</taxon>
    </lineage>
</organism>
<comment type="subcellular location">
    <subcellularLocation>
        <location evidence="1">Membrane</location>
        <topology evidence="1">Multi-pass membrane protein</topology>
    </subcellularLocation>
</comment>
<feature type="compositionally biased region" description="Basic and acidic residues" evidence="6">
    <location>
        <begin position="143"/>
        <end position="156"/>
    </location>
</feature>
<dbReference type="GO" id="GO:0016020">
    <property type="term" value="C:membrane"/>
    <property type="evidence" value="ECO:0007669"/>
    <property type="project" value="UniProtKB-SubCell"/>
</dbReference>
<dbReference type="InterPro" id="IPR045861">
    <property type="entry name" value="CorA_cytoplasmic_dom"/>
</dbReference>
<evidence type="ECO:0000256" key="1">
    <source>
        <dbReference type="ARBA" id="ARBA00004141"/>
    </source>
</evidence>
<evidence type="ECO:0000313" key="9">
    <source>
        <dbReference type="Proteomes" id="UP000023152"/>
    </source>
</evidence>
<sequence>MVRTGEKVREMKEQLAGEWRDEGIEVGPIVSEEVQKQISTTKHGKDKDKDEEDKEDKDKDENSESEDNEESSTEVTRVLAAKSESPPVFVVSSNRQRDANPANGTISVQPFPVTTERQTLQVTEGDFLGGRSLSMRIPLQPKMSDDKEEDQRKSTFKDSTTVDFSLLPPMGHTGDQIHLTSQLQKTYDATTSRFQLQKDPIQETETKFIITGPPTDTTERKLFGTKAAANTDPQEFLKKFHELKPSRKKPVWADICCDPSVLEMVVEKLGLPIHPLTVEDCMSADCREKLEIFDHYLFLCIRVPVRDSNKTQRIAILVFKAVILTYHEFSLTVMDNTRTIIRRRHLHDKENKWCCPSPGWVCHAIIDGVVDALIPEVNRVVDEVQNLEQLVFMIEVDSQHELLNRFEAARYGLELYRSRLWPKSTLTHNLNNLDWRTFLQDVPAAYWRDINDHLSRMVDTVQIASQTLESLQNVFIAKVSMDMSDYANALNETVGRLGIVSTLFLPLIFITGLFGTNMWIPFQVGLTDVVSAENIRFGFVFVLSLMVVTFSATYILVKKSGWIAVRSRKQF</sequence>
<dbReference type="InterPro" id="IPR045863">
    <property type="entry name" value="CorA_TM1_TM2"/>
</dbReference>
<dbReference type="Gene3D" id="1.20.58.340">
    <property type="entry name" value="Magnesium transport protein CorA, transmembrane region"/>
    <property type="match status" value="2"/>
</dbReference>
<evidence type="ECO:0000256" key="3">
    <source>
        <dbReference type="ARBA" id="ARBA00022692"/>
    </source>
</evidence>
<dbReference type="AlphaFoldDB" id="X6NCI0"/>
<evidence type="ECO:0000256" key="6">
    <source>
        <dbReference type="SAM" id="MobiDB-lite"/>
    </source>
</evidence>
<evidence type="ECO:0000256" key="4">
    <source>
        <dbReference type="ARBA" id="ARBA00022989"/>
    </source>
</evidence>
<keyword evidence="3 7" id="KW-0812">Transmembrane</keyword>
<name>X6NCI0_RETFI</name>
<feature type="transmembrane region" description="Helical" evidence="7">
    <location>
        <begin position="535"/>
        <end position="557"/>
    </location>
</feature>
<keyword evidence="4 7" id="KW-1133">Transmembrane helix</keyword>
<protein>
    <submittedName>
        <fullName evidence="8">Uncharacterized protein</fullName>
    </submittedName>
</protein>
<proteinExistence type="inferred from homology"/>
<evidence type="ECO:0000256" key="2">
    <source>
        <dbReference type="ARBA" id="ARBA00009765"/>
    </source>
</evidence>
<evidence type="ECO:0000313" key="8">
    <source>
        <dbReference type="EMBL" id="ETO23464.1"/>
    </source>
</evidence>